<dbReference type="SUPFAM" id="SSF52540">
    <property type="entry name" value="P-loop containing nucleoside triphosphate hydrolases"/>
    <property type="match status" value="1"/>
</dbReference>
<evidence type="ECO:0000256" key="2">
    <source>
        <dbReference type="ARBA" id="ARBA00022741"/>
    </source>
</evidence>
<dbReference type="SMART" id="SM00173">
    <property type="entry name" value="RAS"/>
    <property type="match status" value="1"/>
</dbReference>
<dbReference type="PRINTS" id="PR00449">
    <property type="entry name" value="RASTRNSFRMNG"/>
</dbReference>
<dbReference type="PROSITE" id="PS51421">
    <property type="entry name" value="RAS"/>
    <property type="match status" value="1"/>
</dbReference>
<dbReference type="PANTHER" id="PTHR47978">
    <property type="match status" value="1"/>
</dbReference>
<dbReference type="InterPro" id="IPR001806">
    <property type="entry name" value="Small_GTPase"/>
</dbReference>
<comment type="similarity">
    <text evidence="1">Belongs to the small GTPase superfamily. Rab family.</text>
</comment>
<proteinExistence type="inferred from homology"/>
<accession>A0ABM1BQR8</accession>
<evidence type="ECO:0000256" key="1">
    <source>
        <dbReference type="ARBA" id="ARBA00006270"/>
    </source>
</evidence>
<dbReference type="SMART" id="SM00176">
    <property type="entry name" value="RAN"/>
    <property type="match status" value="1"/>
</dbReference>
<keyword evidence="3" id="KW-1185">Reference proteome</keyword>
<protein>
    <submittedName>
        <fullName evidence="4">Ras-related protein Rab-28-like</fullName>
    </submittedName>
</protein>
<reference evidence="4" key="1">
    <citation type="submission" date="2025-08" db="UniProtKB">
        <authorList>
            <consortium name="RefSeq"/>
        </authorList>
    </citation>
    <scope>IDENTIFICATION</scope>
    <source>
        <tissue evidence="4">Muscle</tissue>
    </source>
</reference>
<gene>
    <name evidence="4" type="primary">LOC106470818</name>
</gene>
<dbReference type="NCBIfam" id="TIGR00231">
    <property type="entry name" value="small_GTP"/>
    <property type="match status" value="1"/>
</dbReference>
<evidence type="ECO:0000313" key="3">
    <source>
        <dbReference type="Proteomes" id="UP000694941"/>
    </source>
</evidence>
<evidence type="ECO:0000313" key="4">
    <source>
        <dbReference type="RefSeq" id="XP_013786843.1"/>
    </source>
</evidence>
<dbReference type="RefSeq" id="XP_013786843.1">
    <property type="nucleotide sequence ID" value="XM_013931389.2"/>
</dbReference>
<dbReference type="Pfam" id="PF00071">
    <property type="entry name" value="Ras"/>
    <property type="match status" value="1"/>
</dbReference>
<dbReference type="Gene3D" id="3.40.50.300">
    <property type="entry name" value="P-loop containing nucleotide triphosphate hydrolases"/>
    <property type="match status" value="1"/>
</dbReference>
<dbReference type="PROSITE" id="PS51419">
    <property type="entry name" value="RAB"/>
    <property type="match status" value="1"/>
</dbReference>
<dbReference type="SMART" id="SM00174">
    <property type="entry name" value="RHO"/>
    <property type="match status" value="1"/>
</dbReference>
<dbReference type="SMART" id="SM00175">
    <property type="entry name" value="RAB"/>
    <property type="match status" value="1"/>
</dbReference>
<dbReference type="InterPro" id="IPR005225">
    <property type="entry name" value="Small_GTP-bd"/>
</dbReference>
<keyword evidence="2" id="KW-0547">Nucleotide-binding</keyword>
<dbReference type="Proteomes" id="UP000694941">
    <property type="component" value="Unplaced"/>
</dbReference>
<dbReference type="GeneID" id="106470818"/>
<sequence length="229" mass="25012">MTDTGGDEESTIEKQMKFVIVGDGSAGKTSLASRFAQECFDRQYRQTLGVDFFLKRIILPGNVSVAIQLWDIGGQTLGGQMLDKYISGAHAVLLVYDITNYSSFENLNDWLGTVHQVCGSEGGLPHLALVANKCDLEHLRAVRPDKHIKFAQLNGMSSHLVAAKTGESVDVCFRKIAAELLGIHLSHAEQETVQPVVQAEIIHYQHLSQPTQTAATTTKSTKTSICSLQ</sequence>
<name>A0ABM1BQR8_LIMPO</name>
<organism evidence="3 4">
    <name type="scientific">Limulus polyphemus</name>
    <name type="common">Atlantic horseshoe crab</name>
    <dbReference type="NCBI Taxonomy" id="6850"/>
    <lineage>
        <taxon>Eukaryota</taxon>
        <taxon>Metazoa</taxon>
        <taxon>Ecdysozoa</taxon>
        <taxon>Arthropoda</taxon>
        <taxon>Chelicerata</taxon>
        <taxon>Merostomata</taxon>
        <taxon>Xiphosura</taxon>
        <taxon>Limulidae</taxon>
        <taxon>Limulus</taxon>
    </lineage>
</organism>
<dbReference type="InterPro" id="IPR027417">
    <property type="entry name" value="P-loop_NTPase"/>
</dbReference>